<name>A0A1H1W2T9_9CELL</name>
<protein>
    <submittedName>
        <fullName evidence="2">4 TMS phage holin, superfamily IV</fullName>
    </submittedName>
</protein>
<proteinExistence type="predicted"/>
<reference evidence="2 3" key="1">
    <citation type="submission" date="2016-10" db="EMBL/GenBank/DDBJ databases">
        <authorList>
            <person name="de Groot N.N."/>
        </authorList>
    </citation>
    <scope>NUCLEOTIDE SEQUENCE [LARGE SCALE GENOMIC DNA]</scope>
    <source>
        <strain evidence="2 3">DSM 22126</strain>
    </source>
</reference>
<evidence type="ECO:0000313" key="3">
    <source>
        <dbReference type="Proteomes" id="UP000185663"/>
    </source>
</evidence>
<organism evidence="2 3">
    <name type="scientific">Paraoerskovia marina</name>
    <dbReference type="NCBI Taxonomy" id="545619"/>
    <lineage>
        <taxon>Bacteria</taxon>
        <taxon>Bacillati</taxon>
        <taxon>Actinomycetota</taxon>
        <taxon>Actinomycetes</taxon>
        <taxon>Micrococcales</taxon>
        <taxon>Cellulomonadaceae</taxon>
        <taxon>Paraoerskovia</taxon>
    </lineage>
</organism>
<gene>
    <name evidence="2" type="ORF">SAMN04489860_2685</name>
</gene>
<evidence type="ECO:0000313" key="2">
    <source>
        <dbReference type="EMBL" id="SDS91030.1"/>
    </source>
</evidence>
<dbReference type="RefSeq" id="WP_029251973.1">
    <property type="nucleotide sequence ID" value="NZ_LT629776.1"/>
</dbReference>
<keyword evidence="1" id="KW-0812">Transmembrane</keyword>
<feature type="transmembrane region" description="Helical" evidence="1">
    <location>
        <begin position="104"/>
        <end position="127"/>
    </location>
</feature>
<dbReference type="EMBL" id="LT629776">
    <property type="protein sequence ID" value="SDS91030.1"/>
    <property type="molecule type" value="Genomic_DNA"/>
</dbReference>
<keyword evidence="1" id="KW-0472">Membrane</keyword>
<feature type="transmembrane region" description="Helical" evidence="1">
    <location>
        <begin position="70"/>
        <end position="92"/>
    </location>
</feature>
<keyword evidence="1" id="KW-1133">Transmembrane helix</keyword>
<dbReference type="AlphaFoldDB" id="A0A1H1W2T9"/>
<feature type="transmembrane region" description="Helical" evidence="1">
    <location>
        <begin position="42"/>
        <end position="63"/>
    </location>
</feature>
<dbReference type="STRING" id="545619.SAMN04489860_2685"/>
<accession>A0A1H1W2T9</accession>
<dbReference type="eggNOG" id="ENOG5032SD2">
    <property type="taxonomic scope" value="Bacteria"/>
</dbReference>
<evidence type="ECO:0000256" key="1">
    <source>
        <dbReference type="SAM" id="Phobius"/>
    </source>
</evidence>
<dbReference type="Proteomes" id="UP000185663">
    <property type="component" value="Chromosome I"/>
</dbReference>
<sequence length="139" mass="14789">MVKFLLRTLVFVLAAAVGIVLTDWIFGIFDLSTFDVHWSDPVGFILAIVIFALAQAILSPFIAKAARNNAPALLGGVGLLSTFIALLIAALVSDGLEIGGWAGWILGPIIVWLVSMVATLVLPVFLLKEGAENRKDGDD</sequence>
<keyword evidence="3" id="KW-1185">Reference proteome</keyword>
<dbReference type="OrthoDB" id="4871734at2"/>